<protein>
    <submittedName>
        <fullName evidence="2">DUF3164 family protein</fullName>
    </submittedName>
</protein>
<comment type="caution">
    <text evidence="2">The sequence shown here is derived from an EMBL/GenBank/DDBJ whole genome shotgun (WGS) entry which is preliminary data.</text>
</comment>
<name>A0ABS8GN34_9FLAO</name>
<organism evidence="2 3">
    <name type="scientific">Leeuwenhoekiella parthenopeia</name>
    <dbReference type="NCBI Taxonomy" id="2890320"/>
    <lineage>
        <taxon>Bacteria</taxon>
        <taxon>Pseudomonadati</taxon>
        <taxon>Bacteroidota</taxon>
        <taxon>Flavobacteriia</taxon>
        <taxon>Flavobacteriales</taxon>
        <taxon>Flavobacteriaceae</taxon>
        <taxon>Leeuwenhoekiella</taxon>
    </lineage>
</organism>
<dbReference type="Pfam" id="PF11363">
    <property type="entry name" value="DUF3164"/>
    <property type="match status" value="1"/>
</dbReference>
<sequence length="228" mass="25720">MEVIDINKLTPEQRQNLAAQFQAEEEATKKALKENREAYKTMVADTVPDMFRVLAVANDRLQEAKKKVFEMARDLIALKKDAYEVKDGQQSHTFSSADGNQTVTIGYRVNDGWDDTLPTGMEKVKQFLQGRSTDKESQEMVEGINILLKKDKNGNLKSSRVIELNQWAEKIGNELLKDGVRIIMEAYKPVKTCYFIEASYTDGTGKKQGLPLSISTADFPEGTEIDFL</sequence>
<keyword evidence="1" id="KW-0175">Coiled coil</keyword>
<feature type="coiled-coil region" evidence="1">
    <location>
        <begin position="22"/>
        <end position="81"/>
    </location>
</feature>
<reference evidence="2 3" key="1">
    <citation type="submission" date="2021-11" db="EMBL/GenBank/DDBJ databases">
        <title>Seasonal and diel survey of microbial diversity of the Tyrrhenian coast.</title>
        <authorList>
            <person name="Gattoni G."/>
            <person name="Corral P."/>
        </authorList>
    </citation>
    <scope>NUCLEOTIDE SEQUENCE [LARGE SCALE GENOMIC DNA]</scope>
    <source>
        <strain evidence="2 3">Mr9</strain>
    </source>
</reference>
<dbReference type="InterPro" id="IPR021505">
    <property type="entry name" value="Phage_B3_Orf6"/>
</dbReference>
<evidence type="ECO:0000313" key="3">
    <source>
        <dbReference type="Proteomes" id="UP001197770"/>
    </source>
</evidence>
<evidence type="ECO:0000256" key="1">
    <source>
        <dbReference type="SAM" id="Coils"/>
    </source>
</evidence>
<accession>A0ABS8GN34</accession>
<dbReference type="RefSeq" id="WP_228228501.1">
    <property type="nucleotide sequence ID" value="NZ_JAJGMW010000002.1"/>
</dbReference>
<dbReference type="Proteomes" id="UP001197770">
    <property type="component" value="Unassembled WGS sequence"/>
</dbReference>
<dbReference type="EMBL" id="JAJGMW010000002">
    <property type="protein sequence ID" value="MCC4211380.1"/>
    <property type="molecule type" value="Genomic_DNA"/>
</dbReference>
<keyword evidence="3" id="KW-1185">Reference proteome</keyword>
<proteinExistence type="predicted"/>
<gene>
    <name evidence="2" type="ORF">LLW17_01500</name>
</gene>
<evidence type="ECO:0000313" key="2">
    <source>
        <dbReference type="EMBL" id="MCC4211380.1"/>
    </source>
</evidence>